<dbReference type="FunFam" id="1.10.287.890:FF:000002">
    <property type="entry name" value="Adenylate isopentenyltransferase 5, chloroplastic"/>
    <property type="match status" value="1"/>
</dbReference>
<name>A0A1S3Z1V2_TOBAC</name>
<dbReference type="STRING" id="4097.A0A1S3Z1V2"/>
<dbReference type="GO" id="GO:0052622">
    <property type="term" value="F:ATP/ADP dimethylallyltransferase activity"/>
    <property type="evidence" value="ECO:0007669"/>
    <property type="project" value="UniProtKB-EC"/>
</dbReference>
<keyword evidence="2" id="KW-0808">Transferase</keyword>
<protein>
    <recommendedName>
        <fullName evidence="10">adenylate dimethylallyltransferase (ADP/ATP-dependent)</fullName>
        <ecNumber evidence="10">2.5.1.112</ecNumber>
    </recommendedName>
</protein>
<dbReference type="Proteomes" id="UP000790787">
    <property type="component" value="Chromosome 19"/>
</dbReference>
<sequence>MIGMRNSTLMCKQVWPNLLHLRNLPQKDKVLFVMGVTGAGKSRLSIDLATQFRGEVVNSDKIQVYKGLDIATNKITQEERCNIPHHLLGVIDPYKEFTTKNFCNMASLAVSSITDCGKLPIIVGGSNSFIEALVHDNSHNFRTRYDCCFLWVDVSMNVLNSFLYERVDKMMEIGMIEEVRNMFNPKNTDYTKGIRKAIGVPEFDSYFRAELSNSVDVETRERLLKEAINEVKINNCILASKQLEKIKRLINVKGWKIQRLDATEVFRRKQRNAEEEAEEIWKNIVMGQSIKIVGKFLCENNRSKMVYRNDVTAIKRAAASAIAQY</sequence>
<dbReference type="OrthoDB" id="775260at2759"/>
<dbReference type="PANTHER" id="PTHR11088">
    <property type="entry name" value="TRNA DIMETHYLALLYLTRANSFERASE"/>
    <property type="match status" value="1"/>
</dbReference>
<keyword evidence="4" id="KW-0547">Nucleotide-binding</keyword>
<comment type="function">
    <text evidence="9">Involved in cytokinin biosynthesis. Catalyzes the transfer of an isopentenyl group from dimethylallyl diphosphate (DMAPP) to ATP and ADP.</text>
</comment>
<reference evidence="11" key="1">
    <citation type="journal article" date="2014" name="Nat. Commun.">
        <title>The tobacco genome sequence and its comparison with those of tomato and potato.</title>
        <authorList>
            <person name="Sierro N."/>
            <person name="Battey J.N."/>
            <person name="Ouadi S."/>
            <person name="Bakaher N."/>
            <person name="Bovet L."/>
            <person name="Willig A."/>
            <person name="Goepfert S."/>
            <person name="Peitsch M.C."/>
            <person name="Ivanov N.V."/>
        </authorList>
    </citation>
    <scope>NUCLEOTIDE SEQUENCE [LARGE SCALE GENOMIC DNA]</scope>
</reference>
<gene>
    <name evidence="12" type="primary">LOC107781850</name>
</gene>
<evidence type="ECO:0000256" key="3">
    <source>
        <dbReference type="ARBA" id="ARBA00022712"/>
    </source>
</evidence>
<dbReference type="GO" id="GO:0009691">
    <property type="term" value="P:cytokinin biosynthetic process"/>
    <property type="evidence" value="ECO:0000318"/>
    <property type="project" value="GO_Central"/>
</dbReference>
<dbReference type="KEGG" id="nta:107781850"/>
<evidence type="ECO:0000256" key="2">
    <source>
        <dbReference type="ARBA" id="ARBA00022679"/>
    </source>
</evidence>
<evidence type="ECO:0000256" key="10">
    <source>
        <dbReference type="ARBA" id="ARBA00066838"/>
    </source>
</evidence>
<dbReference type="SUPFAM" id="SSF52540">
    <property type="entry name" value="P-loop containing nucleoside triphosphate hydrolases"/>
    <property type="match status" value="1"/>
</dbReference>
<reference evidence="12" key="2">
    <citation type="submission" date="2025-08" db="UniProtKB">
        <authorList>
            <consortium name="RefSeq"/>
        </authorList>
    </citation>
    <scope>IDENTIFICATION</scope>
    <source>
        <tissue evidence="12">Leaf</tissue>
    </source>
</reference>
<dbReference type="InterPro" id="IPR039657">
    <property type="entry name" value="Dimethylallyltransferase"/>
</dbReference>
<dbReference type="InterPro" id="IPR027417">
    <property type="entry name" value="P-loop_NTPase"/>
</dbReference>
<dbReference type="GO" id="GO:0006400">
    <property type="term" value="P:tRNA modification"/>
    <property type="evidence" value="ECO:0000318"/>
    <property type="project" value="GO_Central"/>
</dbReference>
<evidence type="ECO:0000256" key="7">
    <source>
        <dbReference type="ARBA" id="ARBA00051744"/>
    </source>
</evidence>
<comment type="similarity">
    <text evidence="1">Belongs to the IPP transferase family.</text>
</comment>
<comment type="catalytic activity">
    <reaction evidence="7">
        <text>dimethylallyl diphosphate + ATP = N(6)-(dimethylallyl)adenosine 5'-triphosphate + diphosphate</text>
        <dbReference type="Rhea" id="RHEA:36331"/>
        <dbReference type="ChEBI" id="CHEBI:30616"/>
        <dbReference type="ChEBI" id="CHEBI:33019"/>
        <dbReference type="ChEBI" id="CHEBI:57623"/>
        <dbReference type="ChEBI" id="CHEBI:73532"/>
        <dbReference type="EC" id="2.5.1.112"/>
    </reaction>
</comment>
<dbReference type="RefSeq" id="XP_016458137.1">
    <property type="nucleotide sequence ID" value="XM_016602651.1"/>
</dbReference>
<organism evidence="11 12">
    <name type="scientific">Nicotiana tabacum</name>
    <name type="common">Common tobacco</name>
    <dbReference type="NCBI Taxonomy" id="4097"/>
    <lineage>
        <taxon>Eukaryota</taxon>
        <taxon>Viridiplantae</taxon>
        <taxon>Streptophyta</taxon>
        <taxon>Embryophyta</taxon>
        <taxon>Tracheophyta</taxon>
        <taxon>Spermatophyta</taxon>
        <taxon>Magnoliopsida</taxon>
        <taxon>eudicotyledons</taxon>
        <taxon>Gunneridae</taxon>
        <taxon>Pentapetalae</taxon>
        <taxon>asterids</taxon>
        <taxon>lamiids</taxon>
        <taxon>Solanales</taxon>
        <taxon>Solanaceae</taxon>
        <taxon>Nicotianoideae</taxon>
        <taxon>Nicotianeae</taxon>
        <taxon>Nicotiana</taxon>
    </lineage>
</organism>
<dbReference type="SMR" id="A0A1S3Z1V2"/>
<evidence type="ECO:0000313" key="11">
    <source>
        <dbReference type="Proteomes" id="UP000790787"/>
    </source>
</evidence>
<dbReference type="Gene3D" id="3.40.50.300">
    <property type="entry name" value="P-loop containing nucleotide triphosphate hydrolases"/>
    <property type="match status" value="1"/>
</dbReference>
<evidence type="ECO:0000313" key="12">
    <source>
        <dbReference type="RefSeq" id="XP_016458137.1"/>
    </source>
</evidence>
<keyword evidence="3" id="KW-0203">Cytokinin biosynthesis</keyword>
<evidence type="ECO:0000256" key="6">
    <source>
        <dbReference type="ARBA" id="ARBA00022946"/>
    </source>
</evidence>
<dbReference type="EC" id="2.5.1.112" evidence="10"/>
<keyword evidence="11" id="KW-1185">Reference proteome</keyword>
<dbReference type="PaxDb" id="4097-A0A1S3Z1V2"/>
<dbReference type="GO" id="GO:0005524">
    <property type="term" value="F:ATP binding"/>
    <property type="evidence" value="ECO:0007669"/>
    <property type="project" value="UniProtKB-KW"/>
</dbReference>
<dbReference type="GO" id="GO:0009824">
    <property type="term" value="F:AMP dimethylallyltransferase activity"/>
    <property type="evidence" value="ECO:0007669"/>
    <property type="project" value="UniProtKB-ARBA"/>
</dbReference>
<keyword evidence="6" id="KW-0809">Transit peptide</keyword>
<evidence type="ECO:0000256" key="8">
    <source>
        <dbReference type="ARBA" id="ARBA00052386"/>
    </source>
</evidence>
<dbReference type="GeneID" id="107781850"/>
<evidence type="ECO:0000256" key="5">
    <source>
        <dbReference type="ARBA" id="ARBA00022840"/>
    </source>
</evidence>
<proteinExistence type="inferred from homology"/>
<dbReference type="GO" id="GO:0005739">
    <property type="term" value="C:mitochondrion"/>
    <property type="evidence" value="ECO:0000318"/>
    <property type="project" value="GO_Central"/>
</dbReference>
<dbReference type="Gene3D" id="1.10.287.890">
    <property type="entry name" value="Crystal structure of tRNA isopentenylpyrophosphate transferase (bh2366) domain"/>
    <property type="match status" value="1"/>
</dbReference>
<accession>A0A1S3Z1V2</accession>
<dbReference type="GO" id="GO:0052381">
    <property type="term" value="F:tRNA dimethylallyltransferase activity"/>
    <property type="evidence" value="ECO:0000318"/>
    <property type="project" value="GO_Central"/>
</dbReference>
<evidence type="ECO:0000256" key="9">
    <source>
        <dbReference type="ARBA" id="ARBA00055191"/>
    </source>
</evidence>
<comment type="catalytic activity">
    <reaction evidence="8">
        <text>dimethylallyl diphosphate + ADP = N(6)-(dimethylallyl)adenosine 5'-diphosphate + diphosphate</text>
        <dbReference type="Rhea" id="RHEA:36327"/>
        <dbReference type="ChEBI" id="CHEBI:33019"/>
        <dbReference type="ChEBI" id="CHEBI:57623"/>
        <dbReference type="ChEBI" id="CHEBI:73533"/>
        <dbReference type="ChEBI" id="CHEBI:456216"/>
        <dbReference type="EC" id="2.5.1.112"/>
    </reaction>
</comment>
<dbReference type="Pfam" id="PF01715">
    <property type="entry name" value="IPPT"/>
    <property type="match status" value="2"/>
</dbReference>
<dbReference type="AlphaFoldDB" id="A0A1S3Z1V2"/>
<keyword evidence="5" id="KW-0067">ATP-binding</keyword>
<dbReference type="PANTHER" id="PTHR11088:SF78">
    <property type="entry name" value="ADENYLATE ISOPENTENYLTRANSFERASE 3, CHLOROPLASTIC-LIKE"/>
    <property type="match status" value="1"/>
</dbReference>
<dbReference type="RefSeq" id="XP_016458137.1">
    <property type="nucleotide sequence ID" value="XM_016602651.2"/>
</dbReference>
<evidence type="ECO:0000256" key="1">
    <source>
        <dbReference type="ARBA" id="ARBA00005842"/>
    </source>
</evidence>
<dbReference type="OMA" id="HRIDATK"/>
<evidence type="ECO:0000256" key="4">
    <source>
        <dbReference type="ARBA" id="ARBA00022741"/>
    </source>
</evidence>